<dbReference type="GO" id="GO:0005524">
    <property type="term" value="F:ATP binding"/>
    <property type="evidence" value="ECO:0007669"/>
    <property type="project" value="InterPro"/>
</dbReference>
<proteinExistence type="predicted"/>
<name>D2VKH5_NAEGR</name>
<dbReference type="EMBL" id="GG738878">
    <property type="protein sequence ID" value="EFC42690.1"/>
    <property type="molecule type" value="Genomic_DNA"/>
</dbReference>
<dbReference type="Gene3D" id="1.10.510.10">
    <property type="entry name" value="Transferase(Phosphotransferase) domain 1"/>
    <property type="match status" value="1"/>
</dbReference>
<feature type="compositionally biased region" description="Acidic residues" evidence="1">
    <location>
        <begin position="317"/>
        <end position="334"/>
    </location>
</feature>
<dbReference type="InterPro" id="IPR000719">
    <property type="entry name" value="Prot_kinase_dom"/>
</dbReference>
<dbReference type="RefSeq" id="XP_002675434.1">
    <property type="nucleotide sequence ID" value="XM_002675388.1"/>
</dbReference>
<reference evidence="3 4" key="1">
    <citation type="journal article" date="2010" name="Cell">
        <title>The genome of Naegleria gruberi illuminates early eukaryotic versatility.</title>
        <authorList>
            <person name="Fritz-Laylin L.K."/>
            <person name="Prochnik S.E."/>
            <person name="Ginger M.L."/>
            <person name="Dacks J.B."/>
            <person name="Carpenter M.L."/>
            <person name="Field M.C."/>
            <person name="Kuo A."/>
            <person name="Paredez A."/>
            <person name="Chapman J."/>
            <person name="Pham J."/>
            <person name="Shu S."/>
            <person name="Neupane R."/>
            <person name="Cipriano M."/>
            <person name="Mancuso J."/>
            <person name="Tu H."/>
            <person name="Salamov A."/>
            <person name="Lindquist E."/>
            <person name="Shapiro H."/>
            <person name="Lucas S."/>
            <person name="Grigoriev I.V."/>
            <person name="Cande W.Z."/>
            <person name="Fulton C."/>
            <person name="Rokhsar D.S."/>
            <person name="Dawson S.C."/>
        </authorList>
    </citation>
    <scope>NUCLEOTIDE SEQUENCE [LARGE SCALE GENOMIC DNA]</scope>
    <source>
        <strain evidence="3 4">NEG-M</strain>
    </source>
</reference>
<accession>D2VKH5</accession>
<dbReference type="PROSITE" id="PS50011">
    <property type="entry name" value="PROTEIN_KINASE_DOM"/>
    <property type="match status" value="1"/>
</dbReference>
<evidence type="ECO:0000313" key="3">
    <source>
        <dbReference type="EMBL" id="EFC42690.1"/>
    </source>
</evidence>
<feature type="region of interest" description="Disordered" evidence="1">
    <location>
        <begin position="312"/>
        <end position="344"/>
    </location>
</feature>
<dbReference type="InterPro" id="IPR011009">
    <property type="entry name" value="Kinase-like_dom_sf"/>
</dbReference>
<dbReference type="InterPro" id="IPR008266">
    <property type="entry name" value="Tyr_kinase_AS"/>
</dbReference>
<feature type="domain" description="Protein kinase" evidence="2">
    <location>
        <begin position="338"/>
        <end position="568"/>
    </location>
</feature>
<keyword evidence="4" id="KW-1185">Reference proteome</keyword>
<dbReference type="PROSITE" id="PS00109">
    <property type="entry name" value="PROTEIN_KINASE_TYR"/>
    <property type="match status" value="1"/>
</dbReference>
<dbReference type="VEuPathDB" id="AmoebaDB:NAEGRDRAFT_69395"/>
<gene>
    <name evidence="3" type="ORF">NAEGRDRAFT_69395</name>
</gene>
<sequence>MLYWPGMFNKNTQKANLLNGDVLGDSFDVLSVVSLHTFGSDIFSNKIPNHLQSAWESAYVEASHNTKNDLIMKHVYGNVNEIHVDQIEADNQQVAPHLNTSTKSFLAKGLISLKKSGIGFDDNKEMSFLEQTMTQVLQKDKIGNVNCPIEFSNDLFSSYNKGNPNPLLSPLFALRNLHFEQNYEINYHESLSIIFSYLTSISNGQISSRAVYDHPDFKKVVLLMRGSLTELLFELFERKLLSSDTELDVFGSLSAGTKICFLRLFLIPKVDNKQYFSYSYRLYTSIWYDFTTPYGISKVSIRTVEQLNSMQFHNDNDTDNDTDCEDNYGNDDSDNNNNDNDAYDGDNKNNVIMLSSEIHNLNIGSNYNIELVKQKTMLGTMKYNTKESYFKITNKKFENIQVMNLIQGLKNTNICEIYYYGPVNNLLYITVQEKLLNYEELTDILQKLEIYENLNVIVRNIILKSVIGCLRALESLHEHGVVHCDISVHNIMFRMKNETDFEAVLIDFNNSTLLNQSSIVNYKEDYSPSDPKLRFTVLHDIYALSIVVKKLLSFIQRWTRKFGATFTL</sequence>
<dbReference type="GO" id="GO:0004672">
    <property type="term" value="F:protein kinase activity"/>
    <property type="evidence" value="ECO:0007669"/>
    <property type="project" value="InterPro"/>
</dbReference>
<evidence type="ECO:0000259" key="2">
    <source>
        <dbReference type="PROSITE" id="PS50011"/>
    </source>
</evidence>
<dbReference type="KEGG" id="ngr:NAEGRDRAFT_69395"/>
<dbReference type="OrthoDB" id="6511923at2759"/>
<organism evidence="4">
    <name type="scientific">Naegleria gruberi</name>
    <name type="common">Amoeba</name>
    <dbReference type="NCBI Taxonomy" id="5762"/>
    <lineage>
        <taxon>Eukaryota</taxon>
        <taxon>Discoba</taxon>
        <taxon>Heterolobosea</taxon>
        <taxon>Tetramitia</taxon>
        <taxon>Eutetramitia</taxon>
        <taxon>Vahlkampfiidae</taxon>
        <taxon>Naegleria</taxon>
    </lineage>
</organism>
<dbReference type="InParanoid" id="D2VKH5"/>
<dbReference type="SUPFAM" id="SSF56112">
    <property type="entry name" value="Protein kinase-like (PK-like)"/>
    <property type="match status" value="1"/>
</dbReference>
<dbReference type="Pfam" id="PF00069">
    <property type="entry name" value="Pkinase"/>
    <property type="match status" value="1"/>
</dbReference>
<dbReference type="Proteomes" id="UP000006671">
    <property type="component" value="Unassembled WGS sequence"/>
</dbReference>
<evidence type="ECO:0000313" key="4">
    <source>
        <dbReference type="Proteomes" id="UP000006671"/>
    </source>
</evidence>
<dbReference type="AlphaFoldDB" id="D2VKH5"/>
<dbReference type="GeneID" id="8852032"/>
<protein>
    <submittedName>
        <fullName evidence="3">Predicted protein</fullName>
    </submittedName>
</protein>
<evidence type="ECO:0000256" key="1">
    <source>
        <dbReference type="SAM" id="MobiDB-lite"/>
    </source>
</evidence>